<name>A0AAD2G0K0_9STRA</name>
<keyword evidence="9" id="KW-1185">Reference proteome</keyword>
<sequence>MLQNSPPDEPSSSSSSDVTNRRKSSKTTHEEKGLIRSVLEQEHFSDEEGSYHSDHDSHGQIGSARTPWYGTTVVLLSEVMGTGVLSLPFAARTLGWIWTLVAVPVFAVVAAYSGWLLAFVKREHKDFGSYADASTELLGNTFGAFTRACMLVNWGALAVYYMIALSNGIGDLFQGMCDYERTIIAAFLLVLPCQCRDFYNISKYLSVPSTLAIVLLLVTVMVNLSEDETEPFAQSTSLEPLPNTSLFDFLAALSAFVFAYQGQSIYLELMSEMKDSSQFPMACSSAYFCMCIVYAATVVVAYGVKGSSTPEFLPDSMQDGLAKRIAGALVILHIAVSYVICCQPLHDWLHSTIFPRTYHDESRLGSMHWFLITTGYLVFGFVVGNLIPFFADVQALIGSLFGAPTIFGWPAIFFAMIYRRKATSWQEAISLMGYGHAFVCGIFLFICTPLFCILGTTGAVQAIIEDSKEAMNPFQCS</sequence>
<evidence type="ECO:0000256" key="3">
    <source>
        <dbReference type="ARBA" id="ARBA00022989"/>
    </source>
</evidence>
<keyword evidence="4 6" id="KW-0472">Membrane</keyword>
<dbReference type="PANTHER" id="PTHR22950">
    <property type="entry name" value="AMINO ACID TRANSPORTER"/>
    <property type="match status" value="1"/>
</dbReference>
<dbReference type="AlphaFoldDB" id="A0AAD2G0K0"/>
<evidence type="ECO:0000256" key="4">
    <source>
        <dbReference type="ARBA" id="ARBA00023136"/>
    </source>
</evidence>
<evidence type="ECO:0000256" key="5">
    <source>
        <dbReference type="SAM" id="MobiDB-lite"/>
    </source>
</evidence>
<reference evidence="8" key="1">
    <citation type="submission" date="2023-08" db="EMBL/GenBank/DDBJ databases">
        <authorList>
            <person name="Audoor S."/>
            <person name="Bilcke G."/>
        </authorList>
    </citation>
    <scope>NUCLEOTIDE SEQUENCE</scope>
</reference>
<evidence type="ECO:0000313" key="9">
    <source>
        <dbReference type="Proteomes" id="UP001295423"/>
    </source>
</evidence>
<feature type="domain" description="Amino acid transporter transmembrane" evidence="7">
    <location>
        <begin position="68"/>
        <end position="449"/>
    </location>
</feature>
<feature type="transmembrane region" description="Helical" evidence="6">
    <location>
        <begin position="279"/>
        <end position="304"/>
    </location>
</feature>
<evidence type="ECO:0000256" key="2">
    <source>
        <dbReference type="ARBA" id="ARBA00022692"/>
    </source>
</evidence>
<dbReference type="Proteomes" id="UP001295423">
    <property type="component" value="Unassembled WGS sequence"/>
</dbReference>
<dbReference type="GO" id="GO:0015179">
    <property type="term" value="F:L-amino acid transmembrane transporter activity"/>
    <property type="evidence" value="ECO:0007669"/>
    <property type="project" value="TreeGrafter"/>
</dbReference>
<organism evidence="8 9">
    <name type="scientific">Cylindrotheca closterium</name>
    <dbReference type="NCBI Taxonomy" id="2856"/>
    <lineage>
        <taxon>Eukaryota</taxon>
        <taxon>Sar</taxon>
        <taxon>Stramenopiles</taxon>
        <taxon>Ochrophyta</taxon>
        <taxon>Bacillariophyta</taxon>
        <taxon>Bacillariophyceae</taxon>
        <taxon>Bacillariophycidae</taxon>
        <taxon>Bacillariales</taxon>
        <taxon>Bacillariaceae</taxon>
        <taxon>Cylindrotheca</taxon>
    </lineage>
</organism>
<evidence type="ECO:0000256" key="1">
    <source>
        <dbReference type="ARBA" id="ARBA00004141"/>
    </source>
</evidence>
<feature type="transmembrane region" description="Helical" evidence="6">
    <location>
        <begin position="245"/>
        <end position="267"/>
    </location>
</feature>
<gene>
    <name evidence="8" type="ORF">CYCCA115_LOCUS17627</name>
</gene>
<dbReference type="EMBL" id="CAKOGP040001981">
    <property type="protein sequence ID" value="CAJ1959206.1"/>
    <property type="molecule type" value="Genomic_DNA"/>
</dbReference>
<protein>
    <recommendedName>
        <fullName evidence="7">Amino acid transporter transmembrane domain-containing protein</fullName>
    </recommendedName>
</protein>
<evidence type="ECO:0000313" key="8">
    <source>
        <dbReference type="EMBL" id="CAJ1959206.1"/>
    </source>
</evidence>
<feature type="region of interest" description="Disordered" evidence="5">
    <location>
        <begin position="1"/>
        <end position="33"/>
    </location>
</feature>
<dbReference type="InterPro" id="IPR013057">
    <property type="entry name" value="AA_transpt_TM"/>
</dbReference>
<evidence type="ECO:0000256" key="6">
    <source>
        <dbReference type="SAM" id="Phobius"/>
    </source>
</evidence>
<feature type="transmembrane region" description="Helical" evidence="6">
    <location>
        <begin position="96"/>
        <end position="120"/>
    </location>
</feature>
<accession>A0AAD2G0K0</accession>
<evidence type="ECO:0000259" key="7">
    <source>
        <dbReference type="Pfam" id="PF01490"/>
    </source>
</evidence>
<feature type="transmembrane region" description="Helical" evidence="6">
    <location>
        <begin position="206"/>
        <end position="225"/>
    </location>
</feature>
<feature type="transmembrane region" description="Helical" evidence="6">
    <location>
        <begin position="438"/>
        <end position="464"/>
    </location>
</feature>
<keyword evidence="3 6" id="KW-1133">Transmembrane helix</keyword>
<proteinExistence type="predicted"/>
<dbReference type="PANTHER" id="PTHR22950:SF461">
    <property type="entry name" value="AMINO ACID TRANSPORTER TRANSMEMBRANE DOMAIN-CONTAINING PROTEIN"/>
    <property type="match status" value="1"/>
</dbReference>
<feature type="transmembrane region" description="Helical" evidence="6">
    <location>
        <begin position="324"/>
        <end position="346"/>
    </location>
</feature>
<comment type="subcellular location">
    <subcellularLocation>
        <location evidence="1">Membrane</location>
        <topology evidence="1">Multi-pass membrane protein</topology>
    </subcellularLocation>
</comment>
<dbReference type="Pfam" id="PF01490">
    <property type="entry name" value="Aa_trans"/>
    <property type="match status" value="1"/>
</dbReference>
<comment type="caution">
    <text evidence="8">The sequence shown here is derived from an EMBL/GenBank/DDBJ whole genome shotgun (WGS) entry which is preliminary data.</text>
</comment>
<dbReference type="GO" id="GO:0016020">
    <property type="term" value="C:membrane"/>
    <property type="evidence" value="ECO:0007669"/>
    <property type="project" value="UniProtKB-SubCell"/>
</dbReference>
<feature type="transmembrane region" description="Helical" evidence="6">
    <location>
        <begin position="367"/>
        <end position="390"/>
    </location>
</feature>
<feature type="transmembrane region" description="Helical" evidence="6">
    <location>
        <begin position="396"/>
        <end position="418"/>
    </location>
</feature>
<keyword evidence="2 6" id="KW-0812">Transmembrane</keyword>
<feature type="transmembrane region" description="Helical" evidence="6">
    <location>
        <begin position="141"/>
        <end position="163"/>
    </location>
</feature>